<feature type="transmembrane region" description="Helical" evidence="8">
    <location>
        <begin position="434"/>
        <end position="456"/>
    </location>
</feature>
<dbReference type="PANTHER" id="PTHR32234">
    <property type="entry name" value="THIOL:DISULFIDE INTERCHANGE PROTEIN DSBD"/>
    <property type="match status" value="1"/>
</dbReference>
<proteinExistence type="predicted"/>
<dbReference type="Pfam" id="PF02683">
    <property type="entry name" value="DsbD_TM"/>
    <property type="match status" value="1"/>
</dbReference>
<gene>
    <name evidence="10" type="ORF">Ldro_2150</name>
</gene>
<feature type="transmembrane region" description="Helical" evidence="8">
    <location>
        <begin position="258"/>
        <end position="280"/>
    </location>
</feature>
<keyword evidence="4" id="KW-0201">Cytochrome c-type biogenesis</keyword>
<dbReference type="PANTHER" id="PTHR32234:SF0">
    <property type="entry name" value="THIOL:DISULFIDE INTERCHANGE PROTEIN DSBD"/>
    <property type="match status" value="1"/>
</dbReference>
<dbReference type="InterPro" id="IPR017937">
    <property type="entry name" value="Thioredoxin_CS"/>
</dbReference>
<dbReference type="InterPro" id="IPR036929">
    <property type="entry name" value="DsbDN_sf"/>
</dbReference>
<dbReference type="InterPro" id="IPR028250">
    <property type="entry name" value="DsbDN"/>
</dbReference>
<keyword evidence="5 8" id="KW-1133">Transmembrane helix</keyword>
<dbReference type="PROSITE" id="PS00194">
    <property type="entry name" value="THIOREDOXIN_1"/>
    <property type="match status" value="1"/>
</dbReference>
<comment type="subcellular location">
    <subcellularLocation>
        <location evidence="1">Cell membrane</location>
        <topology evidence="1">Multi-pass membrane protein</topology>
    </subcellularLocation>
</comment>
<evidence type="ECO:0000259" key="9">
    <source>
        <dbReference type="PROSITE" id="PS51352"/>
    </source>
</evidence>
<accession>A0A0W0SRE4</accession>
<evidence type="ECO:0000256" key="8">
    <source>
        <dbReference type="SAM" id="Phobius"/>
    </source>
</evidence>
<dbReference type="InterPro" id="IPR035671">
    <property type="entry name" value="DsbD_gamma"/>
</dbReference>
<name>A0A0W0SRE4_9GAMM</name>
<evidence type="ECO:0000256" key="3">
    <source>
        <dbReference type="ARBA" id="ARBA00022692"/>
    </source>
</evidence>
<evidence type="ECO:0000256" key="5">
    <source>
        <dbReference type="ARBA" id="ARBA00022989"/>
    </source>
</evidence>
<dbReference type="InterPro" id="IPR036249">
    <property type="entry name" value="Thioredoxin-like_sf"/>
</dbReference>
<dbReference type="AlphaFoldDB" id="A0A0W0SRE4"/>
<dbReference type="GO" id="GO:0045454">
    <property type="term" value="P:cell redox homeostasis"/>
    <property type="evidence" value="ECO:0007669"/>
    <property type="project" value="TreeGrafter"/>
</dbReference>
<organism evidence="10 11">
    <name type="scientific">Legionella drozanskii LLAP-1</name>
    <dbReference type="NCBI Taxonomy" id="1212489"/>
    <lineage>
        <taxon>Bacteria</taxon>
        <taxon>Pseudomonadati</taxon>
        <taxon>Pseudomonadota</taxon>
        <taxon>Gammaproteobacteria</taxon>
        <taxon>Legionellales</taxon>
        <taxon>Legionellaceae</taxon>
        <taxon>Legionella</taxon>
    </lineage>
</organism>
<dbReference type="SUPFAM" id="SSF52833">
    <property type="entry name" value="Thioredoxin-like"/>
    <property type="match status" value="1"/>
</dbReference>
<dbReference type="Gene3D" id="2.60.40.1250">
    <property type="entry name" value="Thiol:disulfide interchange protein DsbD, N-terminal domain"/>
    <property type="match status" value="1"/>
</dbReference>
<evidence type="ECO:0000256" key="6">
    <source>
        <dbReference type="ARBA" id="ARBA00023136"/>
    </source>
</evidence>
<evidence type="ECO:0000256" key="2">
    <source>
        <dbReference type="ARBA" id="ARBA00022475"/>
    </source>
</evidence>
<protein>
    <submittedName>
        <fullName evidence="10">Thiol:disulfide interchange protein DsbD</fullName>
    </submittedName>
</protein>
<feature type="transmembrane region" description="Helical" evidence="8">
    <location>
        <begin position="468"/>
        <end position="486"/>
    </location>
</feature>
<dbReference type="Pfam" id="PF11412">
    <property type="entry name" value="DsbD_N"/>
    <property type="match status" value="1"/>
</dbReference>
<feature type="transmembrane region" description="Helical" evidence="8">
    <location>
        <begin position="292"/>
        <end position="316"/>
    </location>
</feature>
<dbReference type="PROSITE" id="PS51352">
    <property type="entry name" value="THIOREDOXIN_2"/>
    <property type="match status" value="1"/>
</dbReference>
<feature type="transmembrane region" description="Helical" evidence="8">
    <location>
        <begin position="214"/>
        <end position="246"/>
    </location>
</feature>
<dbReference type="Proteomes" id="UP000054736">
    <property type="component" value="Unassembled WGS sequence"/>
</dbReference>
<evidence type="ECO:0000256" key="7">
    <source>
        <dbReference type="ARBA" id="ARBA00023284"/>
    </source>
</evidence>
<keyword evidence="7" id="KW-0676">Redox-active center</keyword>
<evidence type="ECO:0000313" key="10">
    <source>
        <dbReference type="EMBL" id="KTC85825.1"/>
    </source>
</evidence>
<feature type="domain" description="Thioredoxin" evidence="9">
    <location>
        <begin position="494"/>
        <end position="627"/>
    </location>
</feature>
<feature type="transmembrane region" description="Helical" evidence="8">
    <location>
        <begin position="373"/>
        <end position="396"/>
    </location>
</feature>
<feature type="transmembrane region" description="Helical" evidence="8">
    <location>
        <begin position="43"/>
        <end position="63"/>
    </location>
</feature>
<keyword evidence="3 8" id="KW-0812">Transmembrane</keyword>
<evidence type="ECO:0000256" key="4">
    <source>
        <dbReference type="ARBA" id="ARBA00022748"/>
    </source>
</evidence>
<dbReference type="InterPro" id="IPR013766">
    <property type="entry name" value="Thioredoxin_domain"/>
</dbReference>
<dbReference type="PATRIC" id="fig|1212489.4.peg.2272"/>
<dbReference type="InterPro" id="IPR003834">
    <property type="entry name" value="Cyt_c_assmbl_TM_dom"/>
</dbReference>
<dbReference type="STRING" id="1212489.Ldro_2150"/>
<evidence type="ECO:0000256" key="1">
    <source>
        <dbReference type="ARBA" id="ARBA00004651"/>
    </source>
</evidence>
<dbReference type="CDD" id="cd02953">
    <property type="entry name" value="DsbDgamma"/>
    <property type="match status" value="1"/>
</dbReference>
<dbReference type="SUPFAM" id="SSF74863">
    <property type="entry name" value="Thiol:disulfide interchange protein DsbD, N-terminal domain (DsbD-alpha)"/>
    <property type="match status" value="1"/>
</dbReference>
<keyword evidence="2" id="KW-1003">Cell membrane</keyword>
<comment type="caution">
    <text evidence="10">The sequence shown here is derived from an EMBL/GenBank/DDBJ whole genome shotgun (WGS) entry which is preliminary data.</text>
</comment>
<dbReference type="Pfam" id="PF13899">
    <property type="entry name" value="Thioredoxin_7"/>
    <property type="match status" value="1"/>
</dbReference>
<feature type="transmembrane region" description="Helical" evidence="8">
    <location>
        <begin position="408"/>
        <end position="428"/>
    </location>
</feature>
<sequence length="633" mass="69266">MTGRWGQQLQLSRVNGKKILVFFGLELQWSTILQTNRHSMKKCFLFTVLWLASFMSYAIPLPASEIFQVGTKQVDPNTFVINWQIKPGYYLYSDRIKLSEPSNSNTRLGTVLFPAATTKKDQQGRVYSVYRNQLSLPVPILGEQSGESLLDVQFQGCADDGFCYPPETRQIKLTIDKNLALNNVNLETKTPDAQPATQEQPVDKVEAVFITHHWTMVILSFFGFGLLLSFTPCILPMVPVISGIIVGHGKDLSTRKAFFLSLSYVLSMSLTYAIVGALVAKIGSNLQVVMQAPWIIGLFSFMFVLLALSMFGFYELRLPTSWQAKLAHASRSQSSGHYLSAAIMGCLSTLILSPCVTAPLIGALGYIAHTGNIALGSAALFFLGLGIGTPLILIGMSAGKWLPKAGKWMNLVKAFFGILLLAVAIFLLERILPGPLVMALWASLLIFSGVYCGALTRSLTNVDKFRQGFGIILLVYGLLVLAGASMGTTNPLQPLAGVQILQLANSTTPTGEKTVKTLSGLQKAIANAKGRPVMLDFYADWCTSCKFMEATVFKDPRVTEALKDFVVVKVDITGNNAQERALLSQFNVVAPPTFLFLNKLGDEQPHLRLVGETSTNEFLNQLEQATGITAFTD</sequence>
<dbReference type="NCBIfam" id="NF001419">
    <property type="entry name" value="PRK00293.1"/>
    <property type="match status" value="1"/>
</dbReference>
<dbReference type="GO" id="GO:0005886">
    <property type="term" value="C:plasma membrane"/>
    <property type="evidence" value="ECO:0007669"/>
    <property type="project" value="UniProtKB-SubCell"/>
</dbReference>
<evidence type="ECO:0000313" key="11">
    <source>
        <dbReference type="Proteomes" id="UP000054736"/>
    </source>
</evidence>
<keyword evidence="11" id="KW-1185">Reference proteome</keyword>
<dbReference type="GO" id="GO:0015035">
    <property type="term" value="F:protein-disulfide reductase activity"/>
    <property type="evidence" value="ECO:0007669"/>
    <property type="project" value="TreeGrafter"/>
</dbReference>
<feature type="transmembrane region" description="Helical" evidence="8">
    <location>
        <begin position="337"/>
        <end position="367"/>
    </location>
</feature>
<dbReference type="GO" id="GO:0017004">
    <property type="term" value="P:cytochrome complex assembly"/>
    <property type="evidence" value="ECO:0007669"/>
    <property type="project" value="UniProtKB-KW"/>
</dbReference>
<dbReference type="EMBL" id="LNXY01000027">
    <property type="protein sequence ID" value="KTC85825.1"/>
    <property type="molecule type" value="Genomic_DNA"/>
</dbReference>
<dbReference type="Gene3D" id="3.40.30.10">
    <property type="entry name" value="Glutaredoxin"/>
    <property type="match status" value="1"/>
</dbReference>
<reference evidence="10 11" key="1">
    <citation type="submission" date="2015-11" db="EMBL/GenBank/DDBJ databases">
        <title>Genomic analysis of 38 Legionella species identifies large and diverse effector repertoires.</title>
        <authorList>
            <person name="Burstein D."/>
            <person name="Amaro F."/>
            <person name="Zusman T."/>
            <person name="Lifshitz Z."/>
            <person name="Cohen O."/>
            <person name="Gilbert J.A."/>
            <person name="Pupko T."/>
            <person name="Shuman H.A."/>
            <person name="Segal G."/>
        </authorList>
    </citation>
    <scope>NUCLEOTIDE SEQUENCE [LARGE SCALE GENOMIC DNA]</scope>
    <source>
        <strain evidence="10 11">ATCC 700990</strain>
    </source>
</reference>
<keyword evidence="6 8" id="KW-0472">Membrane</keyword>